<dbReference type="KEGG" id="mei:Msip34_1903"/>
<dbReference type="InterPro" id="IPR028098">
    <property type="entry name" value="Glyco_trans_4-like_N"/>
</dbReference>
<sequence>MKFAFIVFKYFPFGGMQRDMLRTASHLASQGHQVDIYTLSWEGDIPQGIHVHVIPVQAWFNFQRYQRFIDIVHARLKEQGDIDCVVGYNRMPGLDVHFAADPCFVERSRQQRSWLYRFTPRYRWFAAAERAVFDRASDCQILMVAKTEMPLFAKWYGTQPERMHYIPPFLSAERLALKDRSEMRAHLCQAFQLNPQHRIALLVGSGFHMKGLDRAIQALAALPEAQRLQTRLVAIGQDKPGPFMRMAQKLGVAEQLVIAKGRADIPWLMQGADLYVHPAYRENTGLVILEALAAGLPALVTETCGYAHHVLDADAGMVAAAPFDQQAFNHLFAQMLVSPETERWRQNGIAYASKLMQANDGRAEANILLALASQKRKHTA</sequence>
<dbReference type="RefSeq" id="WP_015830510.1">
    <property type="nucleotide sequence ID" value="NC_012969.1"/>
</dbReference>
<dbReference type="CAZy" id="GT4">
    <property type="family name" value="Glycosyltransferase Family 4"/>
</dbReference>
<name>C6X702_METGS</name>
<gene>
    <name evidence="3" type="ordered locus">Msip34_1903</name>
</gene>
<dbReference type="eggNOG" id="COG0438">
    <property type="taxonomic scope" value="Bacteria"/>
</dbReference>
<dbReference type="HOGENOM" id="CLU_009583_44_2_4"/>
<feature type="domain" description="Glycosyl transferase family 1" evidence="1">
    <location>
        <begin position="192"/>
        <end position="348"/>
    </location>
</feature>
<dbReference type="Gene3D" id="3.40.50.2000">
    <property type="entry name" value="Glycogen Phosphorylase B"/>
    <property type="match status" value="2"/>
</dbReference>
<dbReference type="STRING" id="582744.Msip34_1903"/>
<dbReference type="Proteomes" id="UP000002743">
    <property type="component" value="Chromosome"/>
</dbReference>
<dbReference type="GO" id="GO:0016757">
    <property type="term" value="F:glycosyltransferase activity"/>
    <property type="evidence" value="ECO:0007669"/>
    <property type="project" value="InterPro"/>
</dbReference>
<dbReference type="InterPro" id="IPR001296">
    <property type="entry name" value="Glyco_trans_1"/>
</dbReference>
<proteinExistence type="predicted"/>
<keyword evidence="3" id="KW-0808">Transferase</keyword>
<evidence type="ECO:0000259" key="1">
    <source>
        <dbReference type="Pfam" id="PF00534"/>
    </source>
</evidence>
<evidence type="ECO:0000313" key="4">
    <source>
        <dbReference type="Proteomes" id="UP000002743"/>
    </source>
</evidence>
<accession>C6X702</accession>
<reference evidence="3 4" key="2">
    <citation type="journal article" date="2011" name="J. Bacteriol.">
        <title>Genomes of three methylotrophs from a single niche uncover genetic and metabolic divergence of Methylophilaceae.</title>
        <authorList>
            <person name="Lapidus A."/>
            <person name="Clum A."/>
            <person name="Labutti K."/>
            <person name="Kaluzhnaya M.G."/>
            <person name="Lim S."/>
            <person name="Beck D.A."/>
            <person name="Glavina Del Rio T."/>
            <person name="Nolan M."/>
            <person name="Mavromatis K."/>
            <person name="Huntemann M."/>
            <person name="Lucas S."/>
            <person name="Lidstrom M.E."/>
            <person name="Ivanova N."/>
            <person name="Chistoserdova L."/>
        </authorList>
    </citation>
    <scope>NUCLEOTIDE SEQUENCE [LARGE SCALE GENOMIC DNA]</scope>
    <source>
        <strain evidence="3 4">SIP3-4</strain>
    </source>
</reference>
<dbReference type="OrthoDB" id="433681at2"/>
<organism evidence="3 4">
    <name type="scientific">Methylovorus glucosotrophus (strain SIP3-4)</name>
    <dbReference type="NCBI Taxonomy" id="582744"/>
    <lineage>
        <taxon>Bacteria</taxon>
        <taxon>Pseudomonadati</taxon>
        <taxon>Pseudomonadota</taxon>
        <taxon>Betaproteobacteria</taxon>
        <taxon>Nitrosomonadales</taxon>
        <taxon>Methylophilaceae</taxon>
        <taxon>Methylovorus</taxon>
    </lineage>
</organism>
<dbReference type="Pfam" id="PF13439">
    <property type="entry name" value="Glyco_transf_4"/>
    <property type="match status" value="1"/>
</dbReference>
<dbReference type="SUPFAM" id="SSF53756">
    <property type="entry name" value="UDP-Glycosyltransferase/glycogen phosphorylase"/>
    <property type="match status" value="1"/>
</dbReference>
<dbReference type="CDD" id="cd03801">
    <property type="entry name" value="GT4_PimA-like"/>
    <property type="match status" value="1"/>
</dbReference>
<protein>
    <submittedName>
        <fullName evidence="3">Glycosyl transferase group 1</fullName>
    </submittedName>
</protein>
<evidence type="ECO:0000259" key="2">
    <source>
        <dbReference type="Pfam" id="PF13439"/>
    </source>
</evidence>
<dbReference type="PANTHER" id="PTHR12526">
    <property type="entry name" value="GLYCOSYLTRANSFERASE"/>
    <property type="match status" value="1"/>
</dbReference>
<dbReference type="Pfam" id="PF00534">
    <property type="entry name" value="Glycos_transf_1"/>
    <property type="match status" value="1"/>
</dbReference>
<dbReference type="PANTHER" id="PTHR12526:SF641">
    <property type="entry name" value="LIPOPOLYSACCHARIDE CORE BIOSYNTHESIS PROTEIN RFAG"/>
    <property type="match status" value="1"/>
</dbReference>
<feature type="domain" description="Glycosyltransferase subfamily 4-like N-terminal" evidence="2">
    <location>
        <begin position="13"/>
        <end position="173"/>
    </location>
</feature>
<reference evidence="4" key="1">
    <citation type="submission" date="2009-07" db="EMBL/GenBank/DDBJ databases">
        <title>Complete sequence of chromosome of Methylovorus sp. SIP3-4.</title>
        <authorList>
            <person name="Lucas S."/>
            <person name="Copeland A."/>
            <person name="Lapidus A."/>
            <person name="Glavina del Rio T."/>
            <person name="Tice H."/>
            <person name="Bruce D."/>
            <person name="Goodwin L."/>
            <person name="Pitluck S."/>
            <person name="Clum A."/>
            <person name="Larimer F."/>
            <person name="Land M."/>
            <person name="Hauser L."/>
            <person name="Kyrpides N."/>
            <person name="Mikhailova N."/>
            <person name="Kayluzhnaya M."/>
            <person name="Chistoserdova L."/>
        </authorList>
    </citation>
    <scope>NUCLEOTIDE SEQUENCE [LARGE SCALE GENOMIC DNA]</scope>
    <source>
        <strain evidence="4">SIP3-4</strain>
    </source>
</reference>
<keyword evidence="4" id="KW-1185">Reference proteome</keyword>
<dbReference type="EMBL" id="CP001674">
    <property type="protein sequence ID" value="ACT51145.1"/>
    <property type="molecule type" value="Genomic_DNA"/>
</dbReference>
<dbReference type="AlphaFoldDB" id="C6X702"/>
<evidence type="ECO:0000313" key="3">
    <source>
        <dbReference type="EMBL" id="ACT51145.1"/>
    </source>
</evidence>